<proteinExistence type="predicted"/>
<evidence type="ECO:0008006" key="6">
    <source>
        <dbReference type="Google" id="ProtNLM"/>
    </source>
</evidence>
<feature type="region of interest" description="Disordered" evidence="1">
    <location>
        <begin position="1"/>
        <end position="30"/>
    </location>
</feature>
<dbReference type="eggNOG" id="ENOG5032KQE">
    <property type="taxonomic scope" value="Bacteria"/>
</dbReference>
<dbReference type="AlphaFoldDB" id="R2PBR3"/>
<dbReference type="Pfam" id="PF11148">
    <property type="entry name" value="DUF2922"/>
    <property type="match status" value="1"/>
</dbReference>
<feature type="region of interest" description="Disordered" evidence="1">
    <location>
        <begin position="71"/>
        <end position="98"/>
    </location>
</feature>
<feature type="compositionally biased region" description="Basic and acidic residues" evidence="1">
    <location>
        <begin position="21"/>
        <end position="30"/>
    </location>
</feature>
<dbReference type="InterPro" id="IPR021321">
    <property type="entry name" value="DUF2922"/>
</dbReference>
<dbReference type="RefSeq" id="WP_010739518.1">
    <property type="nucleotide sequence ID" value="NZ_KB946249.1"/>
</dbReference>
<dbReference type="EMBL" id="ASWA01000002">
    <property type="protein sequence ID" value="EOT69107.1"/>
    <property type="molecule type" value="Genomic_DNA"/>
</dbReference>
<evidence type="ECO:0000313" key="5">
    <source>
        <dbReference type="Proteomes" id="UP000014148"/>
    </source>
</evidence>
<evidence type="ECO:0000313" key="2">
    <source>
        <dbReference type="EMBL" id="EOH80598.1"/>
    </source>
</evidence>
<dbReference type="Proteomes" id="UP000014148">
    <property type="component" value="Unassembled WGS sequence"/>
</dbReference>
<dbReference type="Proteomes" id="UP000013783">
    <property type="component" value="Unassembled WGS sequence"/>
</dbReference>
<accession>R2PBR3</accession>
<name>R2PBR3_9ENTE</name>
<evidence type="ECO:0000313" key="3">
    <source>
        <dbReference type="EMBL" id="EOT69107.1"/>
    </source>
</evidence>
<feature type="compositionally biased region" description="Polar residues" evidence="1">
    <location>
        <begin position="88"/>
        <end position="98"/>
    </location>
</feature>
<dbReference type="EMBL" id="AJAK01000007">
    <property type="protein sequence ID" value="EOH80598.1"/>
    <property type="molecule type" value="Genomic_DNA"/>
</dbReference>
<organism evidence="2 4">
    <name type="scientific">Enterococcus malodoratus ATCC 43197</name>
    <dbReference type="NCBI Taxonomy" id="1158601"/>
    <lineage>
        <taxon>Bacteria</taxon>
        <taxon>Bacillati</taxon>
        <taxon>Bacillota</taxon>
        <taxon>Bacilli</taxon>
        <taxon>Lactobacillales</taxon>
        <taxon>Enterococcaceae</taxon>
        <taxon>Enterococcus</taxon>
    </lineage>
</organism>
<gene>
    <name evidence="3" type="ORF">I585_00567</name>
    <name evidence="2" type="ORF">UAI_00636</name>
</gene>
<protein>
    <recommendedName>
        <fullName evidence="6">DUF2922 family protein</fullName>
    </recommendedName>
</protein>
<reference evidence="2 4" key="1">
    <citation type="submission" date="2013-02" db="EMBL/GenBank/DDBJ databases">
        <title>The Genome Sequence of Enterococcus malodoratus ATCC_43197.</title>
        <authorList>
            <consortium name="The Broad Institute Genome Sequencing Platform"/>
            <consortium name="The Broad Institute Genome Sequencing Center for Infectious Disease"/>
            <person name="Earl A.M."/>
            <person name="Gilmore M.S."/>
            <person name="Lebreton F."/>
            <person name="Walker B."/>
            <person name="Young S.K."/>
            <person name="Zeng Q."/>
            <person name="Gargeya S."/>
            <person name="Fitzgerald M."/>
            <person name="Haas B."/>
            <person name="Abouelleil A."/>
            <person name="Alvarado L."/>
            <person name="Arachchi H.M."/>
            <person name="Berlin A.M."/>
            <person name="Chapman S.B."/>
            <person name="Dewar J."/>
            <person name="Goldberg J."/>
            <person name="Griggs A."/>
            <person name="Gujja S."/>
            <person name="Hansen M."/>
            <person name="Howarth C."/>
            <person name="Imamovic A."/>
            <person name="Larimer J."/>
            <person name="McCowan C."/>
            <person name="Murphy C."/>
            <person name="Neiman D."/>
            <person name="Pearson M."/>
            <person name="Priest M."/>
            <person name="Roberts A."/>
            <person name="Saif S."/>
            <person name="Shea T."/>
            <person name="Sisk P."/>
            <person name="Sykes S."/>
            <person name="Wortman J."/>
            <person name="Nusbaum C."/>
            <person name="Birren B."/>
        </authorList>
    </citation>
    <scope>NUCLEOTIDE SEQUENCE [LARGE SCALE GENOMIC DNA]</scope>
    <source>
        <strain evidence="2 4">ATCC 43197</strain>
    </source>
</reference>
<evidence type="ECO:0000256" key="1">
    <source>
        <dbReference type="SAM" id="MobiDB-lite"/>
    </source>
</evidence>
<reference evidence="3 5" key="2">
    <citation type="submission" date="2013-03" db="EMBL/GenBank/DDBJ databases">
        <title>The Genome Sequence of Enterococcus malodoratus ATCC_43197 (PacBio/Illumina hybrid assembly).</title>
        <authorList>
            <consortium name="The Broad Institute Genomics Platform"/>
            <consortium name="The Broad Institute Genome Sequencing Center for Infectious Disease"/>
            <person name="Earl A."/>
            <person name="Russ C."/>
            <person name="Gilmore M."/>
            <person name="Surin D."/>
            <person name="Walker B."/>
            <person name="Young S."/>
            <person name="Zeng Q."/>
            <person name="Gargeya S."/>
            <person name="Fitzgerald M."/>
            <person name="Haas B."/>
            <person name="Abouelleil A."/>
            <person name="Allen A.W."/>
            <person name="Alvarado L."/>
            <person name="Arachchi H.M."/>
            <person name="Berlin A.M."/>
            <person name="Chapman S.B."/>
            <person name="Gainer-Dewar J."/>
            <person name="Goldberg J."/>
            <person name="Griggs A."/>
            <person name="Gujja S."/>
            <person name="Hansen M."/>
            <person name="Howarth C."/>
            <person name="Imamovic A."/>
            <person name="Ireland A."/>
            <person name="Larimer J."/>
            <person name="McCowan C."/>
            <person name="Murphy C."/>
            <person name="Pearson M."/>
            <person name="Poon T.W."/>
            <person name="Priest M."/>
            <person name="Roberts A."/>
            <person name="Saif S."/>
            <person name="Shea T."/>
            <person name="Sisk P."/>
            <person name="Sykes S."/>
            <person name="Wortman J."/>
            <person name="Nusbaum C."/>
            <person name="Birren B."/>
        </authorList>
    </citation>
    <scope>NUCLEOTIDE SEQUENCE [LARGE SCALE GENOMIC DNA]</scope>
    <source>
        <strain evidence="3 5">ATCC 43197</strain>
    </source>
</reference>
<keyword evidence="5" id="KW-1185">Reference proteome</keyword>
<dbReference type="PATRIC" id="fig|1158601.3.peg.617"/>
<dbReference type="STRING" id="71451.RV07_GL000598"/>
<sequence length="176" mass="19611">MLSLAATFKNSADKKHRWRMKNADPNRSPEEIKTSLEKLSAINLFEKDGVGLFQDVVSAKFVERTVTPIFDKSKEPSLPDTGTESERSTSQITDSEANSAELLREITVEERIIQSGIIEQRFELPAGIDPNEINEEQTLSLVLAVMPEGGTLEDIYFDEAVDPAKIVMVVKVNTDQ</sequence>
<comment type="caution">
    <text evidence="2">The sequence shown here is derived from an EMBL/GenBank/DDBJ whole genome shotgun (WGS) entry which is preliminary data.</text>
</comment>
<evidence type="ECO:0000313" key="4">
    <source>
        <dbReference type="Proteomes" id="UP000013783"/>
    </source>
</evidence>